<dbReference type="EMBL" id="VULZ01000002">
    <property type="protein sequence ID" value="MSS14034.1"/>
    <property type="molecule type" value="Genomic_DNA"/>
</dbReference>
<organism evidence="1 2">
    <name type="scientific">Porcincola intestinalis</name>
    <dbReference type="NCBI Taxonomy" id="2606632"/>
    <lineage>
        <taxon>Bacteria</taxon>
        <taxon>Bacillati</taxon>
        <taxon>Bacillota</taxon>
        <taxon>Clostridia</taxon>
        <taxon>Lachnospirales</taxon>
        <taxon>Lachnospiraceae</taxon>
        <taxon>Porcincola</taxon>
    </lineage>
</organism>
<keyword evidence="2" id="KW-1185">Reference proteome</keyword>
<evidence type="ECO:0000313" key="1">
    <source>
        <dbReference type="EMBL" id="MSS14034.1"/>
    </source>
</evidence>
<protein>
    <submittedName>
        <fullName evidence="1">Uncharacterized protein</fullName>
    </submittedName>
</protein>
<accession>A0A6L5X586</accession>
<proteinExistence type="predicted"/>
<sequence length="119" mass="13818">MTPRGKKPYNDNNVDRAPWLKAVYCPKCGRKISEVNMADGYFTCGKCRYNFYKIMIGGFEVNVSAELIDNNRLVRALLKLIRCELFKILLNTDITKTAMIDEQIRDEDVDSEFPYPGYY</sequence>
<comment type="caution">
    <text evidence="1">The sequence shown here is derived from an EMBL/GenBank/DDBJ whole genome shotgun (WGS) entry which is preliminary data.</text>
</comment>
<evidence type="ECO:0000313" key="2">
    <source>
        <dbReference type="Proteomes" id="UP000481852"/>
    </source>
</evidence>
<dbReference type="AlphaFoldDB" id="A0A6L5X586"/>
<reference evidence="1 2" key="1">
    <citation type="submission" date="2019-08" db="EMBL/GenBank/DDBJ databases">
        <title>In-depth cultivation of the pig gut microbiome towards novel bacterial diversity and tailored functional studies.</title>
        <authorList>
            <person name="Wylensek D."/>
            <person name="Hitch T.C.A."/>
            <person name="Clavel T."/>
        </authorList>
    </citation>
    <scope>NUCLEOTIDE SEQUENCE [LARGE SCALE GENOMIC DNA]</scope>
    <source>
        <strain evidence="1 2">Oil+RF-744-WCA-WT-11</strain>
    </source>
</reference>
<dbReference type="Proteomes" id="UP000481852">
    <property type="component" value="Unassembled WGS sequence"/>
</dbReference>
<name>A0A6L5X586_9FIRM</name>
<dbReference type="RefSeq" id="WP_154522993.1">
    <property type="nucleotide sequence ID" value="NZ_VULZ01000002.1"/>
</dbReference>
<gene>
    <name evidence="1" type="ORF">FYJ35_03085</name>
</gene>